<proteinExistence type="predicted"/>
<accession>A0A8S5LU63</accession>
<protein>
    <submittedName>
        <fullName evidence="1">Uncharacterized protein</fullName>
    </submittedName>
</protein>
<dbReference type="EMBL" id="BK014739">
    <property type="protein sequence ID" value="DAD73581.1"/>
    <property type="molecule type" value="Genomic_DNA"/>
</dbReference>
<name>A0A8S5LU63_9CAUD</name>
<reference evidence="1" key="1">
    <citation type="journal article" date="2021" name="Proc. Natl. Acad. Sci. U.S.A.">
        <title>A Catalog of Tens of Thousands of Viruses from Human Metagenomes Reveals Hidden Associations with Chronic Diseases.</title>
        <authorList>
            <person name="Tisza M.J."/>
            <person name="Buck C.B."/>
        </authorList>
    </citation>
    <scope>NUCLEOTIDE SEQUENCE</scope>
    <source>
        <strain evidence="1">CtwmI4</strain>
    </source>
</reference>
<evidence type="ECO:0000313" key="1">
    <source>
        <dbReference type="EMBL" id="DAD73581.1"/>
    </source>
</evidence>
<organism evidence="1">
    <name type="scientific">Myoviridae sp. ctwmI4</name>
    <dbReference type="NCBI Taxonomy" id="2826710"/>
    <lineage>
        <taxon>Viruses</taxon>
        <taxon>Duplodnaviria</taxon>
        <taxon>Heunggongvirae</taxon>
        <taxon>Uroviricota</taxon>
        <taxon>Caudoviricetes</taxon>
    </lineage>
</organism>
<sequence length="34" mass="3701">MNIQKGYICSAGGGYITSNSRCILQIKAYAYTPD</sequence>